<evidence type="ECO:0000256" key="1">
    <source>
        <dbReference type="SAM" id="MobiDB-lite"/>
    </source>
</evidence>
<feature type="compositionally biased region" description="Low complexity" evidence="1">
    <location>
        <begin position="406"/>
        <end position="421"/>
    </location>
</feature>
<feature type="compositionally biased region" description="Polar residues" evidence="1">
    <location>
        <begin position="856"/>
        <end position="873"/>
    </location>
</feature>
<feature type="compositionally biased region" description="Low complexity" evidence="1">
    <location>
        <begin position="1103"/>
        <end position="1115"/>
    </location>
</feature>
<feature type="region of interest" description="Disordered" evidence="1">
    <location>
        <begin position="1191"/>
        <end position="1258"/>
    </location>
</feature>
<evidence type="ECO:0000313" key="3">
    <source>
        <dbReference type="Proteomes" id="UP001396898"/>
    </source>
</evidence>
<feature type="compositionally biased region" description="Polar residues" evidence="1">
    <location>
        <begin position="567"/>
        <end position="577"/>
    </location>
</feature>
<gene>
    <name evidence="2" type="ORF">PG991_013346</name>
</gene>
<accession>A0ABR1R7L9</accession>
<organism evidence="2 3">
    <name type="scientific">Apiospora marii</name>
    <dbReference type="NCBI Taxonomy" id="335849"/>
    <lineage>
        <taxon>Eukaryota</taxon>
        <taxon>Fungi</taxon>
        <taxon>Dikarya</taxon>
        <taxon>Ascomycota</taxon>
        <taxon>Pezizomycotina</taxon>
        <taxon>Sordariomycetes</taxon>
        <taxon>Xylariomycetidae</taxon>
        <taxon>Amphisphaeriales</taxon>
        <taxon>Apiosporaceae</taxon>
        <taxon>Apiospora</taxon>
    </lineage>
</organism>
<protein>
    <recommendedName>
        <fullName evidence="4">WW domain-containing protein</fullName>
    </recommendedName>
</protein>
<feature type="compositionally biased region" description="Polar residues" evidence="1">
    <location>
        <begin position="1016"/>
        <end position="1031"/>
    </location>
</feature>
<proteinExistence type="predicted"/>
<feature type="compositionally biased region" description="Polar residues" evidence="1">
    <location>
        <begin position="394"/>
        <end position="405"/>
    </location>
</feature>
<feature type="compositionally biased region" description="Pro residues" evidence="1">
    <location>
        <begin position="766"/>
        <end position="775"/>
    </location>
</feature>
<dbReference type="EMBL" id="JAQQWI010000018">
    <property type="protein sequence ID" value="KAK8001124.1"/>
    <property type="molecule type" value="Genomic_DNA"/>
</dbReference>
<feature type="compositionally biased region" description="Polar residues" evidence="1">
    <location>
        <begin position="319"/>
        <end position="334"/>
    </location>
</feature>
<evidence type="ECO:0008006" key="4">
    <source>
        <dbReference type="Google" id="ProtNLM"/>
    </source>
</evidence>
<dbReference type="Proteomes" id="UP001396898">
    <property type="component" value="Unassembled WGS sequence"/>
</dbReference>
<name>A0ABR1R7L9_9PEZI</name>
<feature type="region of interest" description="Disordered" evidence="1">
    <location>
        <begin position="1274"/>
        <end position="1308"/>
    </location>
</feature>
<reference evidence="2 3" key="1">
    <citation type="submission" date="2023-01" db="EMBL/GenBank/DDBJ databases">
        <title>Analysis of 21 Apiospora genomes using comparative genomics revels a genus with tremendous synthesis potential of carbohydrate active enzymes and secondary metabolites.</title>
        <authorList>
            <person name="Sorensen T."/>
        </authorList>
    </citation>
    <scope>NUCLEOTIDE SEQUENCE [LARGE SCALE GENOMIC DNA]</scope>
    <source>
        <strain evidence="2 3">CBS 20057</strain>
    </source>
</reference>
<feature type="region of interest" description="Disordered" evidence="1">
    <location>
        <begin position="61"/>
        <end position="95"/>
    </location>
</feature>
<feature type="compositionally biased region" description="Polar residues" evidence="1">
    <location>
        <begin position="586"/>
        <end position="639"/>
    </location>
</feature>
<feature type="compositionally biased region" description="Polar residues" evidence="1">
    <location>
        <begin position="267"/>
        <end position="297"/>
    </location>
</feature>
<sequence length="1520" mass="161119">MSALPEGWEWDYDGTRWLYRYKPTGLVQYHFPKPGDEFPEYVGFGIGSFDLEPEERLASDMQMKRRDTQSGTQDGAVSSSSQRKKKQTAEIDEIGATGYFDPEGFMYLGPGGYGDTSHEEEERDGPMEMENTSVDKQRHSNATQAKGQEPLPLVSQPSGGLSDVPTPGSAVSTHVAPNQFFAELATHDTQKCADELAPIELDAAESSTRTILAELSSEGPSGSHTEKSSIRASNNHSSPPAPVQPIDAHPQMYASFSFRPLDKDQASDQSPNDWSDTNVGNTQHSSITPSSQESTPFQAWRPGTKPDTGEASKPKRSSLAPSGSSLMEFQNSELSHLDQRRYSFPAKVPNSAINRHPTILTPSAAPRSSSRDRPYSTTELPHSPIPTVLRPATRSESPLSQSHQENTPPSSNPDTTPLGDTDLTHCPSVLKPAKSRYSRPHASTISGNITTAPGLKPAAQSSPLGKSGDLHHTPTQEHHDKDEPPLRMPDFPDYDDRPLPHRVNTMPDQLPSQSQGPSPKIAGLGPGFYVFHEIKPGKDPLESDATQVTEAQELSATERPVELSSDPVVSTNGSVAQNAPGHDQQDQVTSEYGNSLGNTTAHDVHGQTSSNDATSNQPQSSPFSHNNETDHFTTQSAASNPPEPVAATTSQEQTTVPANQDSYSSDSTSGSVVKPNQSSQSNHIATTCHADSASNGAPSGFAAAGLIPDFATPQQKPAMPSSQPSNTANHPLSAPVDGPGCQFEVPLPILSAPQDHGTIQGLHSTTPPPIPPLPAKPQHAHAQASSTMNTERPPTLNQGKPPQYYSTQQVQRPPHSPQKPDVAGNLNGLPHQGQHPSPVQQPAVGIPNNLPMRPTSEYSQYPSPMTSPASLAHSQVSSPAASIASLSQPPPLSSALNYSSFHSIFSPGHTSPGTPAQTPMHSQHTSSPARPPVTHAQIAPPAPLFSPQQPTTAHRPPGGHQMGGIPHNQSIGVSTGPGGNSSLPSQTQQMMHRPPQAIQTPPALMPSGGSYPMPTKPQQIPGTGVAGQTTAQMPTSQPVQQQQQQHQQYQQPPQQQSAQPIVQQLGNIQGQGHAHTHTPQGQAMPSPTSTHPLRPQQLGYGHQSPTAAPQSASSPVNGLPSQQPQVPSNGNPAASLSNVGQDVKKWAKKMWKSPAFQQTTTAIGGALLAESMGGDGVAGAMAANQIYNTSQTQQQVQQQGQPQGLQQGQQPPRPQRPPHVHAQTAPPQIQRPPGPHPSIQQVHQPVSNVQPGGMQMPGRPYAVQNPTIQSVPMQMQQRPPGQAPMMNPPAQGQQGQYAVSQPPPQTQGQYIASQPSLYSPPPEQTIINQQQTINQTFTMNTESNNVSAGNGSVAAYSQQPAVVQNNQVIVDNSAASGTYFAQPPAATPLASNDINITNINIEANANNTQYTYLDSSATYYDNSTATATTTATSDVFGVINSAAVTDYSATATAEYSAAAADYNNVAATNVDCQMGTMYMATDDVSTMYIAESVDASAAVATDGWAAAASVTVDYSGRGLG</sequence>
<feature type="compositionally biased region" description="Polar residues" evidence="1">
    <location>
        <begin position="674"/>
        <end position="685"/>
    </location>
</feature>
<feature type="compositionally biased region" description="Polar residues" evidence="1">
    <location>
        <begin position="980"/>
        <end position="990"/>
    </location>
</feature>
<feature type="compositionally biased region" description="Polar residues" evidence="1">
    <location>
        <begin position="712"/>
        <end position="730"/>
    </location>
</feature>
<feature type="compositionally biased region" description="Low complexity" evidence="1">
    <location>
        <begin position="1032"/>
        <end position="1064"/>
    </location>
</feature>
<feature type="region of interest" description="Disordered" evidence="1">
    <location>
        <begin position="711"/>
        <end position="873"/>
    </location>
</feature>
<feature type="region of interest" description="Disordered" evidence="1">
    <location>
        <begin position="906"/>
        <end position="1140"/>
    </location>
</feature>
<feature type="compositionally biased region" description="Polar residues" evidence="1">
    <location>
        <begin position="1238"/>
        <end position="1250"/>
    </location>
</feature>
<feature type="compositionally biased region" description="Polar residues" evidence="1">
    <location>
        <begin position="1290"/>
        <end position="1299"/>
    </location>
</feature>
<feature type="compositionally biased region" description="Polar residues" evidence="1">
    <location>
        <begin position="544"/>
        <end position="555"/>
    </location>
</feature>
<feature type="compositionally biased region" description="Low complexity" evidence="1">
    <location>
        <begin position="662"/>
        <end position="671"/>
    </location>
</feature>
<feature type="compositionally biased region" description="Polar residues" evidence="1">
    <location>
        <begin position="506"/>
        <end position="517"/>
    </location>
</feature>
<feature type="compositionally biased region" description="Low complexity" evidence="1">
    <location>
        <begin position="1191"/>
        <end position="1210"/>
    </location>
</feature>
<evidence type="ECO:0000313" key="2">
    <source>
        <dbReference type="EMBL" id="KAK8001124.1"/>
    </source>
</evidence>
<comment type="caution">
    <text evidence="2">The sequence shown here is derived from an EMBL/GenBank/DDBJ whole genome shotgun (WGS) entry which is preliminary data.</text>
</comment>
<feature type="region of interest" description="Disordered" evidence="1">
    <location>
        <begin position="210"/>
        <end position="691"/>
    </location>
</feature>
<feature type="compositionally biased region" description="Polar residues" evidence="1">
    <location>
        <begin position="441"/>
        <end position="451"/>
    </location>
</feature>
<feature type="region of interest" description="Disordered" evidence="1">
    <location>
        <begin position="107"/>
        <end position="172"/>
    </location>
</feature>
<feature type="compositionally biased region" description="Polar residues" evidence="1">
    <location>
        <begin position="1077"/>
        <end position="1091"/>
    </location>
</feature>
<feature type="compositionally biased region" description="Polar residues" evidence="1">
    <location>
        <begin position="906"/>
        <end position="928"/>
    </location>
</feature>
<feature type="compositionally biased region" description="Polar residues" evidence="1">
    <location>
        <begin position="69"/>
        <end position="81"/>
    </location>
</feature>
<feature type="compositionally biased region" description="Basic and acidic residues" evidence="1">
    <location>
        <begin position="468"/>
        <end position="485"/>
    </location>
</feature>
<feature type="compositionally biased region" description="Polar residues" evidence="1">
    <location>
        <begin position="1119"/>
        <end position="1140"/>
    </location>
</feature>
<feature type="compositionally biased region" description="Basic and acidic residues" evidence="1">
    <location>
        <begin position="532"/>
        <end position="541"/>
    </location>
</feature>
<feature type="compositionally biased region" description="Polar residues" evidence="1">
    <location>
        <begin position="647"/>
        <end position="661"/>
    </location>
</feature>
<keyword evidence="3" id="KW-1185">Reference proteome</keyword>
<feature type="compositionally biased region" description="Polar residues" evidence="1">
    <location>
        <begin position="783"/>
        <end position="811"/>
    </location>
</feature>